<evidence type="ECO:0000259" key="3">
    <source>
        <dbReference type="Pfam" id="PF13505"/>
    </source>
</evidence>
<evidence type="ECO:0000313" key="4">
    <source>
        <dbReference type="EMBL" id="GAA4053682.1"/>
    </source>
</evidence>
<keyword evidence="1 2" id="KW-0732">Signal</keyword>
<dbReference type="EMBL" id="BAABDK010000034">
    <property type="protein sequence ID" value="GAA4053682.1"/>
    <property type="molecule type" value="Genomic_DNA"/>
</dbReference>
<feature type="chain" id="PRO_5046419606" description="Outer membrane protein beta-barrel domain-containing protein" evidence="2">
    <location>
        <begin position="22"/>
        <end position="228"/>
    </location>
</feature>
<dbReference type="SUPFAM" id="SSF56925">
    <property type="entry name" value="OMPA-like"/>
    <property type="match status" value="1"/>
</dbReference>
<sequence length="228" mass="25019">MRALSVAFGGLLLAAALPALAQTTPAETPPAPRYYVGLGAYHSNFQNLSSWRQGDTGFRVPVQLVAGYQLRPRLALELGVAYSGRTANYAYDAYFYNAAGLAYHSQYSSTTTERITSVSALARYTLTRQPAHRLQVDALGGFTLVHRNGYSRGAETTDASGTLETTPFTYHRSANDLLLTVGLGLRYRLTPRFELDFDLTTNRNLSHPDTYNGYTGGAALGLRYRFGR</sequence>
<organism evidence="4 5">
    <name type="scientific">Hymenobacter glaciei</name>
    <dbReference type="NCBI Taxonomy" id="877209"/>
    <lineage>
        <taxon>Bacteria</taxon>
        <taxon>Pseudomonadati</taxon>
        <taxon>Bacteroidota</taxon>
        <taxon>Cytophagia</taxon>
        <taxon>Cytophagales</taxon>
        <taxon>Hymenobacteraceae</taxon>
        <taxon>Hymenobacter</taxon>
    </lineage>
</organism>
<dbReference type="Pfam" id="PF13505">
    <property type="entry name" value="OMP_b-brl"/>
    <property type="match status" value="1"/>
</dbReference>
<feature type="signal peptide" evidence="2">
    <location>
        <begin position="1"/>
        <end position="21"/>
    </location>
</feature>
<gene>
    <name evidence="4" type="ORF">GCM10022409_45820</name>
</gene>
<dbReference type="Gene3D" id="2.40.160.20">
    <property type="match status" value="1"/>
</dbReference>
<evidence type="ECO:0000256" key="1">
    <source>
        <dbReference type="ARBA" id="ARBA00022729"/>
    </source>
</evidence>
<dbReference type="InterPro" id="IPR011250">
    <property type="entry name" value="OMP/PagP_B-barrel"/>
</dbReference>
<keyword evidence="5" id="KW-1185">Reference proteome</keyword>
<feature type="domain" description="Outer membrane protein beta-barrel" evidence="3">
    <location>
        <begin position="13"/>
        <end position="226"/>
    </location>
</feature>
<dbReference type="RefSeq" id="WP_345059301.1">
    <property type="nucleotide sequence ID" value="NZ_BAABDK010000034.1"/>
</dbReference>
<comment type="caution">
    <text evidence="4">The sequence shown here is derived from an EMBL/GenBank/DDBJ whole genome shotgun (WGS) entry which is preliminary data.</text>
</comment>
<dbReference type="Proteomes" id="UP001501469">
    <property type="component" value="Unassembled WGS sequence"/>
</dbReference>
<name>A0ABP7UV35_9BACT</name>
<proteinExistence type="predicted"/>
<protein>
    <recommendedName>
        <fullName evidence="3">Outer membrane protein beta-barrel domain-containing protein</fullName>
    </recommendedName>
</protein>
<dbReference type="InterPro" id="IPR027385">
    <property type="entry name" value="Beta-barrel_OMP"/>
</dbReference>
<evidence type="ECO:0000256" key="2">
    <source>
        <dbReference type="SAM" id="SignalP"/>
    </source>
</evidence>
<evidence type="ECO:0000313" key="5">
    <source>
        <dbReference type="Proteomes" id="UP001501469"/>
    </source>
</evidence>
<accession>A0ABP7UV35</accession>
<reference evidence="5" key="1">
    <citation type="journal article" date="2019" name="Int. J. Syst. Evol. Microbiol.">
        <title>The Global Catalogue of Microorganisms (GCM) 10K type strain sequencing project: providing services to taxonomists for standard genome sequencing and annotation.</title>
        <authorList>
            <consortium name="The Broad Institute Genomics Platform"/>
            <consortium name="The Broad Institute Genome Sequencing Center for Infectious Disease"/>
            <person name="Wu L."/>
            <person name="Ma J."/>
        </authorList>
    </citation>
    <scope>NUCLEOTIDE SEQUENCE [LARGE SCALE GENOMIC DNA]</scope>
    <source>
        <strain evidence="5">JCM 17225</strain>
    </source>
</reference>